<dbReference type="OrthoDB" id="432234at2759"/>
<evidence type="ECO:0000313" key="2">
    <source>
        <dbReference type="Proteomes" id="UP001165121"/>
    </source>
</evidence>
<gene>
    <name evidence="1" type="ORF">Pfra01_002695600</name>
</gene>
<dbReference type="AlphaFoldDB" id="A0A9W6YFL3"/>
<comment type="caution">
    <text evidence="1">The sequence shown here is derived from an EMBL/GenBank/DDBJ whole genome shotgun (WGS) entry which is preliminary data.</text>
</comment>
<proteinExistence type="predicted"/>
<accession>A0A9W6YFL3</accession>
<protein>
    <submittedName>
        <fullName evidence="1">Unnamed protein product</fullName>
    </submittedName>
</protein>
<reference evidence="1" key="1">
    <citation type="submission" date="2023-04" db="EMBL/GenBank/DDBJ databases">
        <title>Phytophthora fragariaefolia NBRC 109709.</title>
        <authorList>
            <person name="Ichikawa N."/>
            <person name="Sato H."/>
            <person name="Tonouchi N."/>
        </authorList>
    </citation>
    <scope>NUCLEOTIDE SEQUENCE</scope>
    <source>
        <strain evidence="1">NBRC 109709</strain>
    </source>
</reference>
<sequence length="210" mass="23899">MQRKSLTCIRDDKTSEMPISLEIAVGSIAQCTKNVSNHFKLVNGSIGTVVAITPAQNDDIRVRVADGVEEHQHSLPPEVVFIRLKDSSDRSFHPELPLGVVPICQRYERGISVKLPDRQFSVCIRQVPLVLAYPLTTEKCHGLTVDRMVLAPLRHPTRYSPQRSSCYVTLLTRVKTLRQLYLMVPLTKQFLEYFIQDELQESLRLQAMEV</sequence>
<evidence type="ECO:0000313" key="1">
    <source>
        <dbReference type="EMBL" id="GMF61876.1"/>
    </source>
</evidence>
<dbReference type="Proteomes" id="UP001165121">
    <property type="component" value="Unassembled WGS sequence"/>
</dbReference>
<keyword evidence="2" id="KW-1185">Reference proteome</keyword>
<dbReference type="EMBL" id="BSXT01006060">
    <property type="protein sequence ID" value="GMF61876.1"/>
    <property type="molecule type" value="Genomic_DNA"/>
</dbReference>
<name>A0A9W6YFL3_9STRA</name>
<organism evidence="1 2">
    <name type="scientific">Phytophthora fragariaefolia</name>
    <dbReference type="NCBI Taxonomy" id="1490495"/>
    <lineage>
        <taxon>Eukaryota</taxon>
        <taxon>Sar</taxon>
        <taxon>Stramenopiles</taxon>
        <taxon>Oomycota</taxon>
        <taxon>Peronosporomycetes</taxon>
        <taxon>Peronosporales</taxon>
        <taxon>Peronosporaceae</taxon>
        <taxon>Phytophthora</taxon>
    </lineage>
</organism>